<dbReference type="InterPro" id="IPR026590">
    <property type="entry name" value="Ssirtuin_cat_dom"/>
</dbReference>
<dbReference type="PANTHER" id="PTHR11085:SF10">
    <property type="entry name" value="NAD-DEPENDENT PROTEIN DEACYLASE SIRTUIN-5, MITOCHONDRIAL-RELATED"/>
    <property type="match status" value="1"/>
</dbReference>
<evidence type="ECO:0000256" key="1">
    <source>
        <dbReference type="ARBA" id="ARBA00012928"/>
    </source>
</evidence>
<dbReference type="Gene3D" id="3.40.50.1220">
    <property type="entry name" value="TPP-binding domain"/>
    <property type="match status" value="1"/>
</dbReference>
<feature type="binding site" evidence="4">
    <location>
        <position position="155"/>
    </location>
    <ligand>
        <name>Zn(2+)</name>
        <dbReference type="ChEBI" id="CHEBI:29105"/>
    </ligand>
</feature>
<dbReference type="eggNOG" id="COG0846">
    <property type="taxonomic scope" value="Bacteria"/>
</dbReference>
<dbReference type="InterPro" id="IPR026591">
    <property type="entry name" value="Sirtuin_cat_small_dom_sf"/>
</dbReference>
<dbReference type="Proteomes" id="UP000000844">
    <property type="component" value="Chromosome"/>
</dbReference>
<dbReference type="RefSeq" id="WP_013015765.1">
    <property type="nucleotide sequence ID" value="NC_013947.1"/>
</dbReference>
<keyword evidence="2" id="KW-0808">Transferase</keyword>
<reference evidence="6 7" key="1">
    <citation type="journal article" date="2009" name="Stand. Genomic Sci.">
        <title>Complete genome sequence of Stackebrandtia nassauensis type strain (LLR-40K-21).</title>
        <authorList>
            <person name="Munk C."/>
            <person name="Lapidus A."/>
            <person name="Copeland A."/>
            <person name="Jando M."/>
            <person name="Mayilraj S."/>
            <person name="Glavina Del Rio T."/>
            <person name="Nolan M."/>
            <person name="Chen F."/>
            <person name="Lucas S."/>
            <person name="Tice H."/>
            <person name="Cheng J.F."/>
            <person name="Han C."/>
            <person name="Detter J.C."/>
            <person name="Bruce D."/>
            <person name="Goodwin L."/>
            <person name="Chain P."/>
            <person name="Pitluck S."/>
            <person name="Goker M."/>
            <person name="Ovchinikova G."/>
            <person name="Pati A."/>
            <person name="Ivanova N."/>
            <person name="Mavromatis K."/>
            <person name="Chen A."/>
            <person name="Palaniappan K."/>
            <person name="Land M."/>
            <person name="Hauser L."/>
            <person name="Chang Y.J."/>
            <person name="Jeffries C.D."/>
            <person name="Bristow J."/>
            <person name="Eisen J.A."/>
            <person name="Markowitz V."/>
            <person name="Hugenholtz P."/>
            <person name="Kyrpides N.C."/>
            <person name="Klenk H.P."/>
        </authorList>
    </citation>
    <scope>NUCLEOTIDE SEQUENCE [LARGE SCALE GENOMIC DNA]</scope>
    <source>
        <strain evidence="7">DSM 44728 / CIP 108903 / NRRL B-16338 / NBRC 102104 / LLR-40K-21</strain>
    </source>
</reference>
<dbReference type="GO" id="GO:0070403">
    <property type="term" value="F:NAD+ binding"/>
    <property type="evidence" value="ECO:0007669"/>
    <property type="project" value="InterPro"/>
</dbReference>
<dbReference type="GO" id="GO:0017136">
    <property type="term" value="F:histone deacetylase activity, NAD-dependent"/>
    <property type="evidence" value="ECO:0007669"/>
    <property type="project" value="TreeGrafter"/>
</dbReference>
<evidence type="ECO:0000256" key="2">
    <source>
        <dbReference type="ARBA" id="ARBA00022679"/>
    </source>
</evidence>
<dbReference type="OrthoDB" id="9800582at2"/>
<keyword evidence="4" id="KW-0862">Zinc</keyword>
<dbReference type="PROSITE" id="PS50305">
    <property type="entry name" value="SIRTUIN"/>
    <property type="match status" value="1"/>
</dbReference>
<proteinExistence type="predicted"/>
<dbReference type="Gene3D" id="3.30.1600.10">
    <property type="entry name" value="SIR2/SIRT2 'Small Domain"/>
    <property type="match status" value="1"/>
</dbReference>
<dbReference type="Pfam" id="PF02146">
    <property type="entry name" value="SIR2"/>
    <property type="match status" value="1"/>
</dbReference>
<evidence type="ECO:0000259" key="5">
    <source>
        <dbReference type="PROSITE" id="PS50305"/>
    </source>
</evidence>
<dbReference type="InterPro" id="IPR029035">
    <property type="entry name" value="DHS-like_NAD/FAD-binding_dom"/>
</dbReference>
<dbReference type="STRING" id="446470.Snas_0479"/>
<dbReference type="CDD" id="cd01407">
    <property type="entry name" value="SIR2-fam"/>
    <property type="match status" value="1"/>
</dbReference>
<evidence type="ECO:0000256" key="4">
    <source>
        <dbReference type="PROSITE-ProRule" id="PRU00236"/>
    </source>
</evidence>
<accession>D3Q5P5</accession>
<dbReference type="KEGG" id="sna:Snas_0479"/>
<gene>
    <name evidence="6" type="ordered locus">Snas_0479</name>
</gene>
<dbReference type="AlphaFoldDB" id="D3Q5P5"/>
<feature type="active site" description="Proton acceptor" evidence="4">
    <location>
        <position position="123"/>
    </location>
</feature>
<keyword evidence="7" id="KW-1185">Reference proteome</keyword>
<dbReference type="GO" id="GO:0046872">
    <property type="term" value="F:metal ion binding"/>
    <property type="evidence" value="ECO:0007669"/>
    <property type="project" value="UniProtKB-KW"/>
</dbReference>
<protein>
    <recommendedName>
        <fullName evidence="1">protein acetyllysine N-acetyltransferase</fullName>
        <ecNumber evidence="1">2.3.1.286</ecNumber>
    </recommendedName>
</protein>
<evidence type="ECO:0000256" key="3">
    <source>
        <dbReference type="ARBA" id="ARBA00023027"/>
    </source>
</evidence>
<feature type="domain" description="Deacetylase sirtuin-type" evidence="5">
    <location>
        <begin position="1"/>
        <end position="248"/>
    </location>
</feature>
<sequence length="248" mass="25936">MDEVSLSELAPLKEYSRVVVLTGAGISRPSGLPTYRGDDGTWNDPEAARAAEADTVGTDLAAVWRLWGGLAHLAAAAQPNPAHRALAGAEESLLARTASLLVVTQNVDGLHQRGGQRDVIELHGNAHRQRCLDAGCALVAPYVGTGETIPSCAGCGGRARPDIVLFGEQLDLEDLERAWNTAAEADLLLAVGTSCGVSPAANLVAVARQAGALCVALTREPLPFNPGFHAAVTGLAERELPRWVAETR</sequence>
<name>D3Q5P5_STANL</name>
<organism evidence="6 7">
    <name type="scientific">Stackebrandtia nassauensis (strain DSM 44728 / CIP 108903 / NRRL B-16338 / NBRC 102104 / LLR-40K-21)</name>
    <dbReference type="NCBI Taxonomy" id="446470"/>
    <lineage>
        <taxon>Bacteria</taxon>
        <taxon>Bacillati</taxon>
        <taxon>Actinomycetota</taxon>
        <taxon>Actinomycetes</taxon>
        <taxon>Glycomycetales</taxon>
        <taxon>Glycomycetaceae</taxon>
        <taxon>Stackebrandtia</taxon>
    </lineage>
</organism>
<keyword evidence="4" id="KW-0479">Metal-binding</keyword>
<dbReference type="EC" id="2.3.1.286" evidence="1"/>
<feature type="binding site" evidence="4">
    <location>
        <position position="131"/>
    </location>
    <ligand>
        <name>Zn(2+)</name>
        <dbReference type="ChEBI" id="CHEBI:29105"/>
    </ligand>
</feature>
<evidence type="ECO:0000313" key="7">
    <source>
        <dbReference type="Proteomes" id="UP000000844"/>
    </source>
</evidence>
<dbReference type="InterPro" id="IPR003000">
    <property type="entry name" value="Sirtuin"/>
</dbReference>
<keyword evidence="3" id="KW-0520">NAD</keyword>
<dbReference type="SUPFAM" id="SSF52467">
    <property type="entry name" value="DHS-like NAD/FAD-binding domain"/>
    <property type="match status" value="1"/>
</dbReference>
<dbReference type="EMBL" id="CP001778">
    <property type="protein sequence ID" value="ADD40194.1"/>
    <property type="molecule type" value="Genomic_DNA"/>
</dbReference>
<feature type="binding site" evidence="4">
    <location>
        <position position="136"/>
    </location>
    <ligand>
        <name>Zn(2+)</name>
        <dbReference type="ChEBI" id="CHEBI:29105"/>
    </ligand>
</feature>
<feature type="binding site" evidence="4">
    <location>
        <position position="152"/>
    </location>
    <ligand>
        <name>Zn(2+)</name>
        <dbReference type="ChEBI" id="CHEBI:29105"/>
    </ligand>
</feature>
<dbReference type="InterPro" id="IPR050134">
    <property type="entry name" value="NAD-dep_sirtuin_deacylases"/>
</dbReference>
<dbReference type="HOGENOM" id="CLU_023643_3_1_11"/>
<dbReference type="PANTHER" id="PTHR11085">
    <property type="entry name" value="NAD-DEPENDENT PROTEIN DEACYLASE SIRTUIN-5, MITOCHONDRIAL-RELATED"/>
    <property type="match status" value="1"/>
</dbReference>
<evidence type="ECO:0000313" key="6">
    <source>
        <dbReference type="EMBL" id="ADD40194.1"/>
    </source>
</evidence>